<evidence type="ECO:0008006" key="4">
    <source>
        <dbReference type="Google" id="ProtNLM"/>
    </source>
</evidence>
<organism evidence="2 3">
    <name type="scientific">Shewanella gelidii</name>
    <dbReference type="NCBI Taxonomy" id="1642821"/>
    <lineage>
        <taxon>Bacteria</taxon>
        <taxon>Pseudomonadati</taxon>
        <taxon>Pseudomonadota</taxon>
        <taxon>Gammaproteobacteria</taxon>
        <taxon>Alteromonadales</taxon>
        <taxon>Shewanellaceae</taxon>
        <taxon>Shewanella</taxon>
    </lineage>
</organism>
<accession>A0A917JU55</accession>
<dbReference type="EMBL" id="BMPZ01000004">
    <property type="protein sequence ID" value="GGI81372.1"/>
    <property type="molecule type" value="Genomic_DNA"/>
</dbReference>
<keyword evidence="3" id="KW-1185">Reference proteome</keyword>
<dbReference type="Proteomes" id="UP000613743">
    <property type="component" value="Unassembled WGS sequence"/>
</dbReference>
<reference evidence="2" key="1">
    <citation type="journal article" date="2014" name="Int. J. Syst. Evol. Microbiol.">
        <title>Complete genome sequence of Corynebacterium casei LMG S-19264T (=DSM 44701T), isolated from a smear-ripened cheese.</title>
        <authorList>
            <consortium name="US DOE Joint Genome Institute (JGI-PGF)"/>
            <person name="Walter F."/>
            <person name="Albersmeier A."/>
            <person name="Kalinowski J."/>
            <person name="Ruckert C."/>
        </authorList>
    </citation>
    <scope>NUCLEOTIDE SEQUENCE</scope>
    <source>
        <strain evidence="2">JCM 30804</strain>
    </source>
</reference>
<reference evidence="2" key="2">
    <citation type="submission" date="2020-09" db="EMBL/GenBank/DDBJ databases">
        <authorList>
            <person name="Sun Q."/>
            <person name="Ohkuma M."/>
        </authorList>
    </citation>
    <scope>NUCLEOTIDE SEQUENCE</scope>
    <source>
        <strain evidence="2">JCM 30804</strain>
    </source>
</reference>
<protein>
    <recommendedName>
        <fullName evidence="4">Core component of ECF transporter</fullName>
    </recommendedName>
</protein>
<gene>
    <name evidence="2" type="ORF">GCM10009332_18420</name>
</gene>
<keyword evidence="1" id="KW-0472">Membrane</keyword>
<feature type="transmembrane region" description="Helical" evidence="1">
    <location>
        <begin position="111"/>
        <end position="131"/>
    </location>
</feature>
<dbReference type="RefSeq" id="WP_188920126.1">
    <property type="nucleotide sequence ID" value="NZ_BMPZ01000004.1"/>
</dbReference>
<name>A0A917JU55_9GAMM</name>
<sequence length="180" mass="18657">MNMWRWDLKGALFIGFCAALLVAFKGLLRMKLGLSGHSMLLMTFMYLVCLAVVPRIGAITACGLVTGALAMLAGVGKGGPLLLIKFGVPAIAMDVMLLLGAGALSLRWRCLVLAIAGSLAWATKAGVVSLLAGMTWQIASAKFAMSFFQGGAFAVAGALLVPMVVRKLVAHDVVGESGSS</sequence>
<proteinExistence type="predicted"/>
<feature type="transmembrane region" description="Helical" evidence="1">
    <location>
        <begin position="143"/>
        <end position="165"/>
    </location>
</feature>
<keyword evidence="1" id="KW-0812">Transmembrane</keyword>
<evidence type="ECO:0000256" key="1">
    <source>
        <dbReference type="SAM" id="Phobius"/>
    </source>
</evidence>
<comment type="caution">
    <text evidence="2">The sequence shown here is derived from an EMBL/GenBank/DDBJ whole genome shotgun (WGS) entry which is preliminary data.</text>
</comment>
<evidence type="ECO:0000313" key="2">
    <source>
        <dbReference type="EMBL" id="GGI81372.1"/>
    </source>
</evidence>
<dbReference type="AlphaFoldDB" id="A0A917JU55"/>
<feature type="transmembrane region" description="Helical" evidence="1">
    <location>
        <begin position="82"/>
        <end position="104"/>
    </location>
</feature>
<feature type="transmembrane region" description="Helical" evidence="1">
    <location>
        <begin position="12"/>
        <end position="28"/>
    </location>
</feature>
<keyword evidence="1" id="KW-1133">Transmembrane helix</keyword>
<evidence type="ECO:0000313" key="3">
    <source>
        <dbReference type="Proteomes" id="UP000613743"/>
    </source>
</evidence>
<feature type="transmembrane region" description="Helical" evidence="1">
    <location>
        <begin position="40"/>
        <end position="70"/>
    </location>
</feature>